<dbReference type="SUPFAM" id="SSF47095">
    <property type="entry name" value="HMG-box"/>
    <property type="match status" value="1"/>
</dbReference>
<dbReference type="OMA" id="RIKCLRD"/>
<evidence type="ECO:0000256" key="1">
    <source>
        <dbReference type="ARBA" id="ARBA00023125"/>
    </source>
</evidence>
<dbReference type="STRING" id="69332.A0A388K3T3"/>
<evidence type="ECO:0000256" key="2">
    <source>
        <dbReference type="PROSITE-ProRule" id="PRU00267"/>
    </source>
</evidence>
<comment type="caution">
    <text evidence="5">The sequence shown here is derived from an EMBL/GenBank/DDBJ whole genome shotgun (WGS) entry which is preliminary data.</text>
</comment>
<dbReference type="GO" id="GO:0003677">
    <property type="term" value="F:DNA binding"/>
    <property type="evidence" value="ECO:0007669"/>
    <property type="project" value="UniProtKB-UniRule"/>
</dbReference>
<name>A0A388K3T3_CHABU</name>
<feature type="DNA-binding region" description="HMG box" evidence="2">
    <location>
        <begin position="21"/>
        <end position="89"/>
    </location>
</feature>
<feature type="region of interest" description="Disordered" evidence="3">
    <location>
        <begin position="75"/>
        <end position="101"/>
    </location>
</feature>
<feature type="region of interest" description="Disordered" evidence="3">
    <location>
        <begin position="1"/>
        <end position="26"/>
    </location>
</feature>
<dbReference type="GO" id="GO:0005634">
    <property type="term" value="C:nucleus"/>
    <property type="evidence" value="ECO:0007669"/>
    <property type="project" value="UniProtKB-UniRule"/>
</dbReference>
<dbReference type="Gramene" id="GBG64603">
    <property type="protein sequence ID" value="GBG64603"/>
    <property type="gene ID" value="CBR_g45660"/>
</dbReference>
<dbReference type="EMBL" id="BFEA01000052">
    <property type="protein sequence ID" value="GBG64603.1"/>
    <property type="molecule type" value="Genomic_DNA"/>
</dbReference>
<evidence type="ECO:0000313" key="6">
    <source>
        <dbReference type="Proteomes" id="UP000265515"/>
    </source>
</evidence>
<dbReference type="Proteomes" id="UP000265515">
    <property type="component" value="Unassembled WGS sequence"/>
</dbReference>
<keyword evidence="6" id="KW-1185">Reference proteome</keyword>
<dbReference type="OrthoDB" id="1919336at2759"/>
<feature type="compositionally biased region" description="Basic residues" evidence="3">
    <location>
        <begin position="76"/>
        <end position="96"/>
    </location>
</feature>
<proteinExistence type="predicted"/>
<dbReference type="InterPro" id="IPR050342">
    <property type="entry name" value="HMGB"/>
</dbReference>
<dbReference type="InterPro" id="IPR009071">
    <property type="entry name" value="HMG_box_dom"/>
</dbReference>
<evidence type="ECO:0000313" key="5">
    <source>
        <dbReference type="EMBL" id="GBG64603.1"/>
    </source>
</evidence>
<dbReference type="PANTHER" id="PTHR48112:SF22">
    <property type="entry name" value="MITOCHONDRIAL TRANSCRIPTION FACTOR A, ISOFORM B"/>
    <property type="match status" value="1"/>
</dbReference>
<keyword evidence="2" id="KW-0539">Nucleus</keyword>
<keyword evidence="1 2" id="KW-0238">DNA-binding</keyword>
<protein>
    <recommendedName>
        <fullName evidence="4">HMG box domain-containing protein</fullName>
    </recommendedName>
</protein>
<organism evidence="5 6">
    <name type="scientific">Chara braunii</name>
    <name type="common">Braun's stonewort</name>
    <dbReference type="NCBI Taxonomy" id="69332"/>
    <lineage>
        <taxon>Eukaryota</taxon>
        <taxon>Viridiplantae</taxon>
        <taxon>Streptophyta</taxon>
        <taxon>Charophyceae</taxon>
        <taxon>Charales</taxon>
        <taxon>Characeae</taxon>
        <taxon>Chara</taxon>
    </lineage>
</organism>
<reference evidence="5 6" key="1">
    <citation type="journal article" date="2018" name="Cell">
        <title>The Chara Genome: Secondary Complexity and Implications for Plant Terrestrialization.</title>
        <authorList>
            <person name="Nishiyama T."/>
            <person name="Sakayama H."/>
            <person name="Vries J.D."/>
            <person name="Buschmann H."/>
            <person name="Saint-Marcoux D."/>
            <person name="Ullrich K.K."/>
            <person name="Haas F.B."/>
            <person name="Vanderstraeten L."/>
            <person name="Becker D."/>
            <person name="Lang D."/>
            <person name="Vosolsobe S."/>
            <person name="Rombauts S."/>
            <person name="Wilhelmsson P.K.I."/>
            <person name="Janitza P."/>
            <person name="Kern R."/>
            <person name="Heyl A."/>
            <person name="Rumpler F."/>
            <person name="Villalobos L.I.A.C."/>
            <person name="Clay J.M."/>
            <person name="Skokan R."/>
            <person name="Toyoda A."/>
            <person name="Suzuki Y."/>
            <person name="Kagoshima H."/>
            <person name="Schijlen E."/>
            <person name="Tajeshwar N."/>
            <person name="Catarino B."/>
            <person name="Hetherington A.J."/>
            <person name="Saltykova A."/>
            <person name="Bonnot C."/>
            <person name="Breuninger H."/>
            <person name="Symeonidi A."/>
            <person name="Radhakrishnan G.V."/>
            <person name="Van Nieuwerburgh F."/>
            <person name="Deforce D."/>
            <person name="Chang C."/>
            <person name="Karol K.G."/>
            <person name="Hedrich R."/>
            <person name="Ulvskov P."/>
            <person name="Glockner G."/>
            <person name="Delwiche C.F."/>
            <person name="Petrasek J."/>
            <person name="Van de Peer Y."/>
            <person name="Friml J."/>
            <person name="Beilby M."/>
            <person name="Dolan L."/>
            <person name="Kohara Y."/>
            <person name="Sugano S."/>
            <person name="Fujiyama A."/>
            <person name="Delaux P.-M."/>
            <person name="Quint M."/>
            <person name="TheiBen G."/>
            <person name="Hagemann M."/>
            <person name="Harholt J."/>
            <person name="Dunand C."/>
            <person name="Zachgo S."/>
            <person name="Langdale J."/>
            <person name="Maumus F."/>
            <person name="Straeten D.V.D."/>
            <person name="Gould S.B."/>
            <person name="Rensing S.A."/>
        </authorList>
    </citation>
    <scope>NUCLEOTIDE SEQUENCE [LARGE SCALE GENOMIC DNA]</scope>
    <source>
        <strain evidence="5 6">S276</strain>
    </source>
</reference>
<accession>A0A388K3T3</accession>
<evidence type="ECO:0000259" key="4">
    <source>
        <dbReference type="PROSITE" id="PS50118"/>
    </source>
</evidence>
<dbReference type="PROSITE" id="PS50118">
    <property type="entry name" value="HMG_BOX_2"/>
    <property type="match status" value="1"/>
</dbReference>
<dbReference type="PRINTS" id="PR00886">
    <property type="entry name" value="HIGHMOBLTY12"/>
</dbReference>
<dbReference type="AlphaFoldDB" id="A0A388K3T3"/>
<sequence length="124" mass="14687">MARSRRGRRSGRRKRKRRRGPKRALPPYMFFCKQQRKSVIEEHPDASFGDVGKILGQKWRRMSDVEKKPFLSKAVKDKKRYRKQMRKRAKKQLRRLGGREGWKTKSVGRQECLATSRDVSVGKS</sequence>
<dbReference type="InterPro" id="IPR036910">
    <property type="entry name" value="HMG_box_dom_sf"/>
</dbReference>
<dbReference type="PANTHER" id="PTHR48112">
    <property type="entry name" value="HIGH MOBILITY GROUP PROTEIN DSP1"/>
    <property type="match status" value="1"/>
</dbReference>
<dbReference type="Pfam" id="PF00505">
    <property type="entry name" value="HMG_box"/>
    <property type="match status" value="1"/>
</dbReference>
<feature type="compositionally biased region" description="Basic residues" evidence="3">
    <location>
        <begin position="1"/>
        <end position="22"/>
    </location>
</feature>
<gene>
    <name evidence="5" type="ORF">CBR_g45660</name>
</gene>
<evidence type="ECO:0000256" key="3">
    <source>
        <dbReference type="SAM" id="MobiDB-lite"/>
    </source>
</evidence>
<feature type="domain" description="HMG box" evidence="4">
    <location>
        <begin position="21"/>
        <end position="89"/>
    </location>
</feature>
<dbReference type="Gene3D" id="1.10.30.10">
    <property type="entry name" value="High mobility group box domain"/>
    <property type="match status" value="1"/>
</dbReference>
<dbReference type="SMART" id="SM00398">
    <property type="entry name" value="HMG"/>
    <property type="match status" value="1"/>
</dbReference>